<evidence type="ECO:0000256" key="1">
    <source>
        <dbReference type="ARBA" id="ARBA00023239"/>
    </source>
</evidence>
<dbReference type="GO" id="GO:0016787">
    <property type="term" value="F:hydrolase activity"/>
    <property type="evidence" value="ECO:0007669"/>
    <property type="project" value="InterPro"/>
</dbReference>
<evidence type="ECO:0000313" key="4">
    <source>
        <dbReference type="Proteomes" id="UP000305546"/>
    </source>
</evidence>
<sequence>MNPDVAGAIDLHHHFVPREYAAALHKLGISEGLGVKLPKWSARKSLDVMDANGIATAILSISAPGVYFPAMDPDGRTARQLAREMNEAAARLIREHPGRFGGFATLPVPDVDASLSEIDYAFNELRLDGVLLLSNYAGYYLRFKDNVLPEGPDHFLGTFHYDTALSASPHCFASLTTLVDSSHIVFGTDYVFATPAAVPLTVTGISDYPHFTAEDRRQIASGNARRLFPRLSESVPEPTS</sequence>
<dbReference type="GO" id="GO:0016831">
    <property type="term" value="F:carboxy-lyase activity"/>
    <property type="evidence" value="ECO:0007669"/>
    <property type="project" value="InterPro"/>
</dbReference>
<dbReference type="InterPro" id="IPR006680">
    <property type="entry name" value="Amidohydro-rel"/>
</dbReference>
<dbReference type="Proteomes" id="UP000305546">
    <property type="component" value="Unassembled WGS sequence"/>
</dbReference>
<gene>
    <name evidence="3" type="ORF">FG385_03735</name>
</gene>
<dbReference type="Gene3D" id="3.20.20.140">
    <property type="entry name" value="Metal-dependent hydrolases"/>
    <property type="match status" value="2"/>
</dbReference>
<feature type="domain" description="Amidohydrolase-related" evidence="2">
    <location>
        <begin position="9"/>
        <end position="141"/>
    </location>
</feature>
<dbReference type="GO" id="GO:0005737">
    <property type="term" value="C:cytoplasm"/>
    <property type="evidence" value="ECO:0007669"/>
    <property type="project" value="TreeGrafter"/>
</dbReference>
<dbReference type="GO" id="GO:0019748">
    <property type="term" value="P:secondary metabolic process"/>
    <property type="evidence" value="ECO:0007669"/>
    <property type="project" value="TreeGrafter"/>
</dbReference>
<proteinExistence type="predicted"/>
<evidence type="ECO:0000313" key="3">
    <source>
        <dbReference type="EMBL" id="TNC29202.1"/>
    </source>
</evidence>
<comment type="caution">
    <text evidence="3">The sequence shown here is derived from an EMBL/GenBank/DDBJ whole genome shotgun (WGS) entry which is preliminary data.</text>
</comment>
<dbReference type="RefSeq" id="WP_139095146.1">
    <property type="nucleotide sequence ID" value="NZ_VDFW01000002.1"/>
</dbReference>
<protein>
    <recommendedName>
        <fullName evidence="2">Amidohydrolase-related domain-containing protein</fullName>
    </recommendedName>
</protein>
<dbReference type="PANTHER" id="PTHR21240:SF28">
    <property type="entry name" value="ISO-OROTATE DECARBOXYLASE (EUROFUNG)"/>
    <property type="match status" value="1"/>
</dbReference>
<reference evidence="3 4" key="1">
    <citation type="submission" date="2019-06" db="EMBL/GenBank/DDBJ databases">
        <title>Amycolatopsis alkalitolerans sp. nov., isolated from Gastrodia elata Blume.</title>
        <authorList>
            <person name="Narsing Rao M.P."/>
            <person name="Li W.J."/>
        </authorList>
    </citation>
    <scope>NUCLEOTIDE SEQUENCE [LARGE SCALE GENOMIC DNA]</scope>
    <source>
        <strain evidence="3 4">SYSUP0005</strain>
    </source>
</reference>
<feature type="domain" description="Amidohydrolase-related" evidence="2">
    <location>
        <begin position="157"/>
        <end position="229"/>
    </location>
</feature>
<keyword evidence="4" id="KW-1185">Reference proteome</keyword>
<accession>A0A5C4MCN6</accession>
<evidence type="ECO:0000259" key="2">
    <source>
        <dbReference type="Pfam" id="PF04909"/>
    </source>
</evidence>
<dbReference type="PANTHER" id="PTHR21240">
    <property type="entry name" value="2-AMINO-3-CARBOXYLMUCONATE-6-SEMIALDEHYDE DECARBOXYLASE"/>
    <property type="match status" value="1"/>
</dbReference>
<dbReference type="InterPro" id="IPR032465">
    <property type="entry name" value="ACMSD"/>
</dbReference>
<dbReference type="AlphaFoldDB" id="A0A5C4MCN6"/>
<name>A0A5C4MCN6_9PSEU</name>
<dbReference type="EMBL" id="VDFW01000002">
    <property type="protein sequence ID" value="TNC29202.1"/>
    <property type="molecule type" value="Genomic_DNA"/>
</dbReference>
<dbReference type="OrthoDB" id="8673173at2"/>
<dbReference type="SUPFAM" id="SSF51556">
    <property type="entry name" value="Metallo-dependent hydrolases"/>
    <property type="match status" value="1"/>
</dbReference>
<dbReference type="Pfam" id="PF04909">
    <property type="entry name" value="Amidohydro_2"/>
    <property type="match status" value="2"/>
</dbReference>
<dbReference type="InterPro" id="IPR032466">
    <property type="entry name" value="Metal_Hydrolase"/>
</dbReference>
<organism evidence="3 4">
    <name type="scientific">Amycolatopsis alkalitolerans</name>
    <dbReference type="NCBI Taxonomy" id="2547244"/>
    <lineage>
        <taxon>Bacteria</taxon>
        <taxon>Bacillati</taxon>
        <taxon>Actinomycetota</taxon>
        <taxon>Actinomycetes</taxon>
        <taxon>Pseudonocardiales</taxon>
        <taxon>Pseudonocardiaceae</taxon>
        <taxon>Amycolatopsis</taxon>
    </lineage>
</organism>
<keyword evidence="1" id="KW-0456">Lyase</keyword>